<dbReference type="InterPro" id="IPR052345">
    <property type="entry name" value="Rad_response_metalloprotease"/>
</dbReference>
<dbReference type="Pfam" id="PF06114">
    <property type="entry name" value="Peptidase_M78"/>
    <property type="match status" value="1"/>
</dbReference>
<feature type="domain" description="IrrE N-terminal-like" evidence="1">
    <location>
        <begin position="2"/>
        <end position="118"/>
    </location>
</feature>
<dbReference type="InterPro" id="IPR010359">
    <property type="entry name" value="IrrE_HExxH"/>
</dbReference>
<name>A0ABY9W583_9ACTN</name>
<accession>A0ABY9W583</accession>
<gene>
    <name evidence="2" type="ORF">RI138_17405</name>
</gene>
<sequence>MESHGIVVVMPPASDPSAASVDAFSTRAARPLVVLTAARADDIYRHRFTAAHELGHLVLHADATGDSRQEKEADAFAAEFLTPQDSILPFLPGRMDLARLAELRGVWGVSLHSLVYRCRELGLISDATASRTYQRLRALDGQPGFTAESVSNFPGERPSLLRQAFELAAKEAGLSVSQLAHELAWTSGRVQDLLGVQEQRPVLRLVQ</sequence>
<keyword evidence="3" id="KW-1185">Reference proteome</keyword>
<dbReference type="EMBL" id="CP134500">
    <property type="protein sequence ID" value="WNF28471.1"/>
    <property type="molecule type" value="Genomic_DNA"/>
</dbReference>
<evidence type="ECO:0000259" key="1">
    <source>
        <dbReference type="Pfam" id="PF06114"/>
    </source>
</evidence>
<organism evidence="2 3">
    <name type="scientific">Streptomyces durocortorensis</name>
    <dbReference type="NCBI Taxonomy" id="2811104"/>
    <lineage>
        <taxon>Bacteria</taxon>
        <taxon>Bacillati</taxon>
        <taxon>Actinomycetota</taxon>
        <taxon>Actinomycetes</taxon>
        <taxon>Kitasatosporales</taxon>
        <taxon>Streptomycetaceae</taxon>
        <taxon>Streptomyces</taxon>
    </lineage>
</organism>
<reference evidence="2 3" key="1">
    <citation type="submission" date="2023-09" db="EMBL/GenBank/DDBJ databases">
        <title>Genome completion map analysis of the actinomycetes C11-1.</title>
        <authorList>
            <person name="Qin P."/>
            <person name="Guan P."/>
        </authorList>
    </citation>
    <scope>NUCLEOTIDE SEQUENCE [LARGE SCALE GENOMIC DNA]</scope>
    <source>
        <strain evidence="2 3">C11-1</strain>
    </source>
</reference>
<dbReference type="PANTHER" id="PTHR43236:SF1">
    <property type="entry name" value="BLL7220 PROTEIN"/>
    <property type="match status" value="1"/>
</dbReference>
<dbReference type="Gene3D" id="1.10.10.2910">
    <property type="match status" value="1"/>
</dbReference>
<proteinExistence type="predicted"/>
<protein>
    <submittedName>
        <fullName evidence="2">ImmA/IrrE family metallo-endopeptidase</fullName>
    </submittedName>
</protein>
<dbReference type="Proteomes" id="UP001303236">
    <property type="component" value="Chromosome"/>
</dbReference>
<evidence type="ECO:0000313" key="3">
    <source>
        <dbReference type="Proteomes" id="UP001303236"/>
    </source>
</evidence>
<evidence type="ECO:0000313" key="2">
    <source>
        <dbReference type="EMBL" id="WNF28471.1"/>
    </source>
</evidence>
<dbReference type="PANTHER" id="PTHR43236">
    <property type="entry name" value="ANTITOXIN HIGA1"/>
    <property type="match status" value="1"/>
</dbReference>